<feature type="chain" id="PRO_5032716459" evidence="2">
    <location>
        <begin position="23"/>
        <end position="105"/>
    </location>
</feature>
<name>A0A841I178_9DEIO</name>
<feature type="compositionally biased region" description="Acidic residues" evidence="1">
    <location>
        <begin position="56"/>
        <end position="74"/>
    </location>
</feature>
<sequence>MIQRPTILTLLLAATLTLGATACQPGSSTENDGSAPDTPAESGELQVDPNNRDALDEPLDPIDPDGDTENETDLNDNNPDNNGPDDIQTDPQENEQDGMSTTTGN</sequence>
<gene>
    <name evidence="3" type="ORF">HNR42_003011</name>
</gene>
<dbReference type="AlphaFoldDB" id="A0A841I178"/>
<accession>A0A841I178</accession>
<dbReference type="EMBL" id="JACHHG010000012">
    <property type="protein sequence ID" value="MBB6099561.1"/>
    <property type="molecule type" value="Genomic_DNA"/>
</dbReference>
<proteinExistence type="predicted"/>
<feature type="signal peptide" evidence="2">
    <location>
        <begin position="1"/>
        <end position="22"/>
    </location>
</feature>
<evidence type="ECO:0000313" key="4">
    <source>
        <dbReference type="Proteomes" id="UP000569951"/>
    </source>
</evidence>
<dbReference type="RefSeq" id="WP_183988305.1">
    <property type="nucleotide sequence ID" value="NZ_JACHHG010000012.1"/>
</dbReference>
<feature type="region of interest" description="Disordered" evidence="1">
    <location>
        <begin position="22"/>
        <end position="105"/>
    </location>
</feature>
<organism evidence="3 4">
    <name type="scientific">Deinobacterium chartae</name>
    <dbReference type="NCBI Taxonomy" id="521158"/>
    <lineage>
        <taxon>Bacteria</taxon>
        <taxon>Thermotogati</taxon>
        <taxon>Deinococcota</taxon>
        <taxon>Deinococci</taxon>
        <taxon>Deinococcales</taxon>
        <taxon>Deinococcaceae</taxon>
        <taxon>Deinobacterium</taxon>
    </lineage>
</organism>
<keyword evidence="2" id="KW-0732">Signal</keyword>
<dbReference type="PROSITE" id="PS51257">
    <property type="entry name" value="PROKAR_LIPOPROTEIN"/>
    <property type="match status" value="1"/>
</dbReference>
<evidence type="ECO:0000256" key="1">
    <source>
        <dbReference type="SAM" id="MobiDB-lite"/>
    </source>
</evidence>
<dbReference type="Proteomes" id="UP000569951">
    <property type="component" value="Unassembled WGS sequence"/>
</dbReference>
<feature type="compositionally biased region" description="Low complexity" evidence="1">
    <location>
        <begin position="75"/>
        <end position="86"/>
    </location>
</feature>
<evidence type="ECO:0000256" key="2">
    <source>
        <dbReference type="SAM" id="SignalP"/>
    </source>
</evidence>
<protein>
    <submittedName>
        <fullName evidence="3">Uncharacterized protein</fullName>
    </submittedName>
</protein>
<reference evidence="3 4" key="1">
    <citation type="submission" date="2020-08" db="EMBL/GenBank/DDBJ databases">
        <title>Genomic Encyclopedia of Type Strains, Phase IV (KMG-IV): sequencing the most valuable type-strain genomes for metagenomic binning, comparative biology and taxonomic classification.</title>
        <authorList>
            <person name="Goeker M."/>
        </authorList>
    </citation>
    <scope>NUCLEOTIDE SEQUENCE [LARGE SCALE GENOMIC DNA]</scope>
    <source>
        <strain evidence="3 4">DSM 21458</strain>
    </source>
</reference>
<evidence type="ECO:0000313" key="3">
    <source>
        <dbReference type="EMBL" id="MBB6099561.1"/>
    </source>
</evidence>
<comment type="caution">
    <text evidence="3">The sequence shown here is derived from an EMBL/GenBank/DDBJ whole genome shotgun (WGS) entry which is preliminary data.</text>
</comment>
<keyword evidence="4" id="KW-1185">Reference proteome</keyword>